<dbReference type="OrthoDB" id="2503993at2759"/>
<dbReference type="SUPFAM" id="SSF50044">
    <property type="entry name" value="SH3-domain"/>
    <property type="match status" value="1"/>
</dbReference>
<evidence type="ECO:0000313" key="6">
    <source>
        <dbReference type="EMBL" id="ORE11443.1"/>
    </source>
</evidence>
<dbReference type="InterPro" id="IPR024982">
    <property type="entry name" value="Rax2-like_C"/>
</dbReference>
<feature type="chain" id="PRO_5013366724" description="SH3 domain-containing protein" evidence="4">
    <location>
        <begin position="17"/>
        <end position="1228"/>
    </location>
</feature>
<keyword evidence="3" id="KW-0472">Membrane</keyword>
<gene>
    <name evidence="6" type="ORF">BCV72DRAFT_267397</name>
</gene>
<dbReference type="Pfam" id="PF20843">
    <property type="entry name" value="Rax2_3"/>
    <property type="match status" value="1"/>
</dbReference>
<evidence type="ECO:0000256" key="4">
    <source>
        <dbReference type="SAM" id="SignalP"/>
    </source>
</evidence>
<dbReference type="PANTHER" id="PTHR31778">
    <property type="entry name" value="BUD SITE SELECTION PROTEIN RAX2"/>
    <property type="match status" value="1"/>
</dbReference>
<keyword evidence="3" id="KW-0812">Transmembrane</keyword>
<dbReference type="GO" id="GO:1902929">
    <property type="term" value="C:plasma membrane of growing cell tip"/>
    <property type="evidence" value="ECO:0007669"/>
    <property type="project" value="TreeGrafter"/>
</dbReference>
<dbReference type="Proteomes" id="UP000242414">
    <property type="component" value="Unassembled WGS sequence"/>
</dbReference>
<dbReference type="InterPro" id="IPR001452">
    <property type="entry name" value="SH3_domain"/>
</dbReference>
<dbReference type="InterPro" id="IPR048265">
    <property type="entry name" value="Rax2-like_third"/>
</dbReference>
<evidence type="ECO:0000256" key="1">
    <source>
        <dbReference type="ARBA" id="ARBA00022443"/>
    </source>
</evidence>
<dbReference type="SUPFAM" id="SSF50965">
    <property type="entry name" value="Galactose oxidase, central domain"/>
    <property type="match status" value="2"/>
</dbReference>
<dbReference type="PANTHER" id="PTHR31778:SF2">
    <property type="entry name" value="BUD SITE SELECTION PROTEIN RAX2"/>
    <property type="match status" value="1"/>
</dbReference>
<dbReference type="InterPro" id="IPR048266">
    <property type="entry name" value="Rax2-like_second"/>
</dbReference>
<accession>A0A1X0RHA2</accession>
<protein>
    <recommendedName>
        <fullName evidence="5">SH3 domain-containing protein</fullName>
    </recommendedName>
</protein>
<dbReference type="Pfam" id="PF20842">
    <property type="entry name" value="Rax2_2"/>
    <property type="match status" value="1"/>
</dbReference>
<dbReference type="Gene3D" id="2.30.30.40">
    <property type="entry name" value="SH3 Domains"/>
    <property type="match status" value="1"/>
</dbReference>
<reference evidence="6" key="1">
    <citation type="journal article" date="2016" name="Proc. Natl. Acad. Sci. U.S.A.">
        <title>Lipid metabolic changes in an early divergent fungus govern the establishment of a mutualistic symbiosis with endobacteria.</title>
        <authorList>
            <person name="Lastovetsky O.A."/>
            <person name="Gaspar M.L."/>
            <person name="Mondo S.J."/>
            <person name="LaButti K.M."/>
            <person name="Sandor L."/>
            <person name="Grigoriev I.V."/>
            <person name="Henry S.A."/>
            <person name="Pawlowska T.E."/>
        </authorList>
    </citation>
    <scope>NUCLEOTIDE SEQUENCE [LARGE SCALE GENOMIC DNA]</scope>
    <source>
        <strain evidence="6">ATCC 52814</strain>
    </source>
</reference>
<dbReference type="AlphaFoldDB" id="A0A1X0RHA2"/>
<dbReference type="PROSITE" id="PS50002">
    <property type="entry name" value="SH3"/>
    <property type="match status" value="1"/>
</dbReference>
<sequence length="1228" mass="133655">MKRLLWPLVLCYSILAIEVPTLRLDDIGQLGFIGDYVGISPFEDARQTESIPHNTSALYIHHNNLFTLFSTIDGSIEAYCQLDKSNYILGGQFNTINHTQYNNIVQLNLDTLQLAPLQQGLNGPVRALYCFNQSVYVGGEFDRPMGDSIDYGYTALWQENKWIPLPWQGFNGPVYSIIPIEQSSSIWFAGQFNTTSDGKYTNQSYQQSVDLISLATITAGNSAPNTDPASVICSQSPWLLQGGNPGYWQASFPFPIQPSLFRLKNTNVNGTGTRQFSIISLGSNDYFNLSYIDSATQQIQHCSEACLLSNTSDYQDFIVSTPLSTNGIRINIDSWYGSRGGLGGVQIFRSDTSLQPHLTSSNTNGSCSSTPEPSSTFATTGNWTETYAFGTYQNFLTSTFPASQLSSADVSVTYKPYISAQGMYNVYAITPGCVGTSNCNQRTNVELAIELTPGNQQHISLSQQNYQDQRTLIYQGIVSSSTGSFQPTITLRVNPSNITQPSSDTVSIIADSIEFVRNDTYPTLSSILQFFPSNNSWSALPDQLSIGSTVRTLSAHGDTVYIGGQLTNSSYSNIVSYNHQQQRLIPPSQSGLNGVVTSSVVTGSKLIVGGNFTDTQVPQNVGLNHVAIYDIEAGTWSAMDQGVNGTVTHLYATDNENVHLSGQFNYASSMPVYGNAEWSLSSNAWVPASSFILGPVTYTIPLNSTANLYFGNIKNAQSYWAMNAASMSSSSSSWSNLISQADPSATVRSGILWKDDGVILGGSFNLNQTQYQVVMYQQGTWQGLLQGIQGDIKTMLIIDDKLFMGGNFTGPRNMSSLGVYDLNKRSLSAVYGLYDANQRPGQVNVIRSNGQTVFVGGNFVYAGLLSCGYVCGLSIDRLQWAQVSQNSLSGTVNDMVVQNNGTIVVVGDLKVDNIPTPIAQLGNNRWTAFTASVSQPQSLLLTPDGKQYIVSGRQQNTSYIGSWDGHQFTALNQSNLDPSSTIQQLLYVPTSSSTMLMAVGDMSIDNKSSSAALYDGSQWYPTVLTASADGSAGSVRQLLTTSNCCSSLPGRKRYLSIPAVVLVSLGISLAILFCLVAIGLLVLFLRRRYNSPTYIPPPEWKPRDQTAMGYTTGATLLPTSVDMTDARQRRFSNTTTTLVPFSALLAAALRHNDEQPASEESPKVYYAKYPFEAKEVGELAFDANAPIVVTDMTDNVWWMGYIDDGSGNAVSGLFPSNYVTKRKPTGIE</sequence>
<evidence type="ECO:0000259" key="5">
    <source>
        <dbReference type="PROSITE" id="PS50002"/>
    </source>
</evidence>
<evidence type="ECO:0000256" key="3">
    <source>
        <dbReference type="SAM" id="Phobius"/>
    </source>
</evidence>
<dbReference type="InterPro" id="IPR011043">
    <property type="entry name" value="Gal_Oxase/kelch_b-propeller"/>
</dbReference>
<dbReference type="SMART" id="SM00326">
    <property type="entry name" value="SH3"/>
    <property type="match status" value="1"/>
</dbReference>
<keyword evidence="1 2" id="KW-0728">SH3 domain</keyword>
<feature type="signal peptide" evidence="4">
    <location>
        <begin position="1"/>
        <end position="16"/>
    </location>
</feature>
<dbReference type="InterPro" id="IPR036028">
    <property type="entry name" value="SH3-like_dom_sf"/>
</dbReference>
<evidence type="ECO:0000256" key="2">
    <source>
        <dbReference type="PROSITE-ProRule" id="PRU00192"/>
    </source>
</evidence>
<dbReference type="VEuPathDB" id="FungiDB:BCV72DRAFT_267397"/>
<dbReference type="EMBL" id="KV921857">
    <property type="protein sequence ID" value="ORE11443.1"/>
    <property type="molecule type" value="Genomic_DNA"/>
</dbReference>
<keyword evidence="4" id="KW-0732">Signal</keyword>
<feature type="transmembrane region" description="Helical" evidence="3">
    <location>
        <begin position="1054"/>
        <end position="1085"/>
    </location>
</feature>
<keyword evidence="3" id="KW-1133">Transmembrane helix</keyword>
<proteinExistence type="predicted"/>
<dbReference type="Pfam" id="PF12768">
    <property type="entry name" value="Rax2"/>
    <property type="match status" value="2"/>
</dbReference>
<feature type="domain" description="SH3" evidence="5">
    <location>
        <begin position="1160"/>
        <end position="1224"/>
    </location>
</feature>
<dbReference type="Pfam" id="PF14604">
    <property type="entry name" value="SH3_9"/>
    <property type="match status" value="1"/>
</dbReference>
<organism evidence="6">
    <name type="scientific">Rhizopus microsporus var. microsporus</name>
    <dbReference type="NCBI Taxonomy" id="86635"/>
    <lineage>
        <taxon>Eukaryota</taxon>
        <taxon>Fungi</taxon>
        <taxon>Fungi incertae sedis</taxon>
        <taxon>Mucoromycota</taxon>
        <taxon>Mucoromycotina</taxon>
        <taxon>Mucoromycetes</taxon>
        <taxon>Mucorales</taxon>
        <taxon>Mucorineae</taxon>
        <taxon>Rhizopodaceae</taxon>
        <taxon>Rhizopus</taxon>
    </lineage>
</organism>
<dbReference type="InterPro" id="IPR015915">
    <property type="entry name" value="Kelch-typ_b-propeller"/>
</dbReference>
<name>A0A1X0RHA2_RHIZD</name>
<dbReference type="Gene3D" id="2.120.10.80">
    <property type="entry name" value="Kelch-type beta propeller"/>
    <property type="match status" value="1"/>
</dbReference>